<proteinExistence type="predicted"/>
<gene>
    <name evidence="4" type="ORF">SRT_08030</name>
</gene>
<dbReference type="Pfam" id="PF00583">
    <property type="entry name" value="Acetyltransf_1"/>
    <property type="match status" value="1"/>
</dbReference>
<dbReference type="InterPro" id="IPR050680">
    <property type="entry name" value="YpeA/RimI_acetyltransf"/>
</dbReference>
<dbReference type="GO" id="GO:0016747">
    <property type="term" value="F:acyltransferase activity, transferring groups other than amino-acyl groups"/>
    <property type="evidence" value="ECO:0007669"/>
    <property type="project" value="InterPro"/>
</dbReference>
<evidence type="ECO:0000256" key="2">
    <source>
        <dbReference type="ARBA" id="ARBA00023315"/>
    </source>
</evidence>
<evidence type="ECO:0000313" key="4">
    <source>
        <dbReference type="EMBL" id="BAQ24064.1"/>
    </source>
</evidence>
<feature type="domain" description="N-acetyltransferase" evidence="3">
    <location>
        <begin position="1"/>
        <end position="141"/>
    </location>
</feature>
<dbReference type="CDD" id="cd04301">
    <property type="entry name" value="NAT_SF"/>
    <property type="match status" value="1"/>
</dbReference>
<sequence>MIVHFSETSEELTSFFNQIFEEQYVQHFQEAKPKNQKKQVQFVLKDDAERILAAASCQQLYQTLKIENLAVDSAFQKQKLGSQLLDAIKDYARAHNILNLTLSTRSYQAKDFYLKQGFRIYGQLADVPFEGVTTYYFVYKL</sequence>
<evidence type="ECO:0000259" key="3">
    <source>
        <dbReference type="PROSITE" id="PS51186"/>
    </source>
</evidence>
<dbReference type="Gene3D" id="3.40.630.30">
    <property type="match status" value="1"/>
</dbReference>
<evidence type="ECO:0000313" key="5">
    <source>
        <dbReference type="Proteomes" id="UP000217758"/>
    </source>
</evidence>
<reference evidence="4 5" key="1">
    <citation type="journal article" date="2016" name="Microbiol. Immunol.">
        <title>Complete genome sequence of Streptococcus troglodytae TKU31 isolated from the oral cavity of a chimpanzee (Pan troglodytes).</title>
        <authorList>
            <person name="Okamoto M."/>
            <person name="Naito M."/>
            <person name="Miyanohara M."/>
            <person name="Imai S."/>
            <person name="Nomura Y."/>
            <person name="Saito W."/>
            <person name="Momoi Y."/>
            <person name="Takada K."/>
            <person name="Miyabe-Nishiwaki T."/>
            <person name="Tomonaga M."/>
            <person name="Hanada N."/>
        </authorList>
    </citation>
    <scope>NUCLEOTIDE SEQUENCE [LARGE SCALE GENOMIC DNA]</scope>
    <source>
        <strain evidence="5">TKU 31</strain>
    </source>
</reference>
<dbReference type="KEGG" id="strg:SRT_08030"/>
<dbReference type="AlphaFoldDB" id="A0A1L7LIM5"/>
<organism evidence="4 5">
    <name type="scientific">Streptococcus troglodytae</name>
    <dbReference type="NCBI Taxonomy" id="1111760"/>
    <lineage>
        <taxon>Bacteria</taxon>
        <taxon>Bacillati</taxon>
        <taxon>Bacillota</taxon>
        <taxon>Bacilli</taxon>
        <taxon>Lactobacillales</taxon>
        <taxon>Streptococcaceae</taxon>
        <taxon>Streptococcus</taxon>
    </lineage>
</organism>
<dbReference type="PROSITE" id="PS51186">
    <property type="entry name" value="GNAT"/>
    <property type="match status" value="1"/>
</dbReference>
<dbReference type="SUPFAM" id="SSF55729">
    <property type="entry name" value="Acyl-CoA N-acyltransferases (Nat)"/>
    <property type="match status" value="1"/>
</dbReference>
<dbReference type="RefSeq" id="WP_128834030.1">
    <property type="nucleotide sequence ID" value="NZ_AP014612.1"/>
</dbReference>
<dbReference type="InterPro" id="IPR016181">
    <property type="entry name" value="Acyl_CoA_acyltransferase"/>
</dbReference>
<dbReference type="EMBL" id="AP014612">
    <property type="protein sequence ID" value="BAQ24064.1"/>
    <property type="molecule type" value="Genomic_DNA"/>
</dbReference>
<protein>
    <recommendedName>
        <fullName evidence="3">N-acetyltransferase domain-containing protein</fullName>
    </recommendedName>
</protein>
<keyword evidence="2" id="KW-0012">Acyltransferase</keyword>
<evidence type="ECO:0000256" key="1">
    <source>
        <dbReference type="ARBA" id="ARBA00022679"/>
    </source>
</evidence>
<dbReference type="Proteomes" id="UP000217758">
    <property type="component" value="Chromosome"/>
</dbReference>
<name>A0A1L7LIM5_9STRE</name>
<dbReference type="PANTHER" id="PTHR43420">
    <property type="entry name" value="ACETYLTRANSFERASE"/>
    <property type="match status" value="1"/>
</dbReference>
<dbReference type="InterPro" id="IPR000182">
    <property type="entry name" value="GNAT_dom"/>
</dbReference>
<keyword evidence="1" id="KW-0808">Transferase</keyword>
<accession>A0A1L7LIM5</accession>
<keyword evidence="5" id="KW-1185">Reference proteome</keyword>